<dbReference type="OrthoDB" id="9977941at2759"/>
<protein>
    <recommendedName>
        <fullName evidence="3">SMP-30/Gluconolactonase/LRE-like region domain-containing protein</fullName>
    </recommendedName>
</protein>
<keyword evidence="2" id="KW-1185">Reference proteome</keyword>
<comment type="caution">
    <text evidence="1">The sequence shown here is derived from an EMBL/GenBank/DDBJ whole genome shotgun (WGS) entry which is preliminary data.</text>
</comment>
<reference evidence="1 2" key="1">
    <citation type="submission" date="2020-05" db="EMBL/GenBank/DDBJ databases">
        <title>Identification and distribution of gene clusters putatively required for synthesis of sphingolipid metabolism inhibitors in phylogenetically diverse species of the filamentous fungus Fusarium.</title>
        <authorList>
            <person name="Kim H.-S."/>
            <person name="Busman M."/>
            <person name="Brown D.W."/>
            <person name="Divon H."/>
            <person name="Uhlig S."/>
            <person name="Proctor R.H."/>
        </authorList>
    </citation>
    <scope>NUCLEOTIDE SEQUENCE [LARGE SCALE GENOMIC DNA]</scope>
    <source>
        <strain evidence="1 2">NRRL 13617</strain>
    </source>
</reference>
<evidence type="ECO:0000313" key="1">
    <source>
        <dbReference type="EMBL" id="KAF5560487.1"/>
    </source>
</evidence>
<dbReference type="Proteomes" id="UP000582016">
    <property type="component" value="Unassembled WGS sequence"/>
</dbReference>
<dbReference type="AlphaFoldDB" id="A0A8H5JRW8"/>
<accession>A0A8H5JRW8</accession>
<name>A0A8H5JRW8_9HYPO</name>
<dbReference type="PANTHER" id="PTHR42060:SF3">
    <property type="entry name" value="SMP-30_GLUCONOLACTONASE_LRE-LIKE REGION DOMAIN-CONTAINING PROTEIN"/>
    <property type="match status" value="1"/>
</dbReference>
<dbReference type="InterPro" id="IPR011042">
    <property type="entry name" value="6-blade_b-propeller_TolB-like"/>
</dbReference>
<gene>
    <name evidence="1" type="ORF">FPHYL_6630</name>
</gene>
<dbReference type="Gene3D" id="2.120.10.30">
    <property type="entry name" value="TolB, C-terminal domain"/>
    <property type="match status" value="1"/>
</dbReference>
<organism evidence="1 2">
    <name type="scientific">Fusarium phyllophilum</name>
    <dbReference type="NCBI Taxonomy" id="47803"/>
    <lineage>
        <taxon>Eukaryota</taxon>
        <taxon>Fungi</taxon>
        <taxon>Dikarya</taxon>
        <taxon>Ascomycota</taxon>
        <taxon>Pezizomycotina</taxon>
        <taxon>Sordariomycetes</taxon>
        <taxon>Hypocreomycetidae</taxon>
        <taxon>Hypocreales</taxon>
        <taxon>Nectriaceae</taxon>
        <taxon>Fusarium</taxon>
        <taxon>Fusarium fujikuroi species complex</taxon>
    </lineage>
</organism>
<evidence type="ECO:0008006" key="3">
    <source>
        <dbReference type="Google" id="ProtNLM"/>
    </source>
</evidence>
<dbReference type="SUPFAM" id="SSF63829">
    <property type="entry name" value="Calcium-dependent phosphotriesterase"/>
    <property type="match status" value="1"/>
</dbReference>
<dbReference type="PANTHER" id="PTHR42060">
    <property type="entry name" value="NHL REPEAT-CONTAINING PROTEIN-RELATED"/>
    <property type="match status" value="1"/>
</dbReference>
<proteinExistence type="predicted"/>
<evidence type="ECO:0000313" key="2">
    <source>
        <dbReference type="Proteomes" id="UP000582016"/>
    </source>
</evidence>
<dbReference type="EMBL" id="JAAOAQ010000233">
    <property type="protein sequence ID" value="KAF5560487.1"/>
    <property type="molecule type" value="Genomic_DNA"/>
</dbReference>
<sequence>MVEIPHSATLSQKFLPSSKTLGMATFKTVFQLDSKPSFFESITVRPSGTLIVTRQDTNEIWEIDPISHTGKCIVTIPDVASVTGIAQVLPDVYAFGAGTYRLANHEGTVPGSYSVWVVDLRGTAPDVRLVVRMPEVGQLNGLAAWDAEAVLAADSYHGRIYHVDLITGNYTVAFDDDSLKDPPNALVRMGVNGIKVREVDGTKYVYYTNTTRMLFCRVPVDDDVRSTGPVEIIATGYIPETIAAGTMFEGRSSATMPEDVEKAFTSPLPPPTTGLVPDDFCISDDGTVYMTTHPTNMVIRIPRNGGEGVVIAGGFASWDVASATAGALGVTEADKDVLYVTTAGGNVVPINGQTEGAKIVGIRVGEDTVA</sequence>
<dbReference type="InterPro" id="IPR052998">
    <property type="entry name" value="Hetero-Diels-Alderase-like"/>
</dbReference>